<dbReference type="CDD" id="cd11054">
    <property type="entry name" value="CYP24A1-like"/>
    <property type="match status" value="1"/>
</dbReference>
<accession>A0ABQ7QUF8</accession>
<evidence type="ECO:0000313" key="9">
    <source>
        <dbReference type="EMBL" id="KAG7308677.1"/>
    </source>
</evidence>
<comment type="caution">
    <text evidence="9">The sequence shown here is derived from an EMBL/GenBank/DDBJ whole genome shotgun (WGS) entry which is preliminary data.</text>
</comment>
<evidence type="ECO:0000256" key="8">
    <source>
        <dbReference type="RuleBase" id="RU000461"/>
    </source>
</evidence>
<dbReference type="InterPro" id="IPR036396">
    <property type="entry name" value="Cyt_P450_sf"/>
</dbReference>
<proteinExistence type="inferred from homology"/>
<dbReference type="InterPro" id="IPR002401">
    <property type="entry name" value="Cyt_P450_E_grp-I"/>
</dbReference>
<keyword evidence="5 8" id="KW-0560">Oxidoreductase</keyword>
<dbReference type="PRINTS" id="PR00385">
    <property type="entry name" value="P450"/>
</dbReference>
<keyword evidence="7 8" id="KW-0503">Monooxygenase</keyword>
<reference evidence="9 10" key="1">
    <citation type="submission" date="2021-06" db="EMBL/GenBank/DDBJ databases">
        <title>A haploid diamondback moth (Plutella xylostella L.) genome assembly resolves 31 chromosomes and identifies a diamide resistance mutation.</title>
        <authorList>
            <person name="Ward C.M."/>
            <person name="Perry K.D."/>
            <person name="Baker G."/>
            <person name="Powis K."/>
            <person name="Heckel D.G."/>
            <person name="Baxter S.W."/>
        </authorList>
    </citation>
    <scope>NUCLEOTIDE SEQUENCE [LARGE SCALE GENOMIC DNA]</scope>
    <source>
        <strain evidence="9 10">LV</strain>
        <tissue evidence="9">Single pupa</tissue>
    </source>
</reference>
<keyword evidence="10" id="KW-1185">Reference proteome</keyword>
<evidence type="ECO:0000256" key="4">
    <source>
        <dbReference type="ARBA" id="ARBA00022723"/>
    </source>
</evidence>
<keyword evidence="4 8" id="KW-0479">Metal-binding</keyword>
<evidence type="ECO:0008006" key="11">
    <source>
        <dbReference type="Google" id="ProtNLM"/>
    </source>
</evidence>
<protein>
    <recommendedName>
        <fullName evidence="11">Cytochrome P450</fullName>
    </recommendedName>
</protein>
<dbReference type="Gene3D" id="1.10.630.10">
    <property type="entry name" value="Cytochrome P450"/>
    <property type="match status" value="1"/>
</dbReference>
<keyword evidence="3 8" id="KW-0349">Heme</keyword>
<evidence type="ECO:0000256" key="7">
    <source>
        <dbReference type="ARBA" id="ARBA00023033"/>
    </source>
</evidence>
<evidence type="ECO:0000256" key="1">
    <source>
        <dbReference type="ARBA" id="ARBA00001971"/>
    </source>
</evidence>
<gene>
    <name evidence="9" type="ORF">JYU34_005899</name>
</gene>
<dbReference type="SUPFAM" id="SSF48264">
    <property type="entry name" value="Cytochrome P450"/>
    <property type="match status" value="1"/>
</dbReference>
<sequence length="493" mass="56155">MKINPLQKIWPAAQTLAGRRHQVTDARPYKEVPGPPSWPVIGPLLEFIPGGSIGDMTLDPKVFRLLNEKYGDIVRVDPILTKPGMCFLFDPEAISQVLRGESVYPVRPGFDSLTYYRKKYMKTDITGLITEHGEKWKTIRSKVNPVLLHPKIMKLYEPVIDEVAQDMIKRIRSLRDSDLMIREGLDYELNKWGLESISTVALGGRLGALDPDLPEDSPVAQLIQCVHDVLEVLQEMDFNKPGIWKYIPTKQFREAMKLYDQQMQLSKYFVSRAVKDIERNRNVNSNEKSVLEKLLEIDEDIAVVMASDMLFGGVDASAHTVLAIMHLLATNPEKQTKLREEVLKNGDRKYLKACIKEGMRLKPIAVGNGRDTSKEYILHGYRIPKKTRVIFAHLAISMKETQYPRPNDFIPERWLTTKEDPLFHGHAHPFATMPFGFGARQCIGKPIAMIELEAIISRLVQNFEIGWQGPQPAFKLVALNYFVGPFGFVFKDV</sequence>
<comment type="cofactor">
    <cofactor evidence="1">
        <name>heme</name>
        <dbReference type="ChEBI" id="CHEBI:30413"/>
    </cofactor>
</comment>
<evidence type="ECO:0000256" key="2">
    <source>
        <dbReference type="ARBA" id="ARBA00010617"/>
    </source>
</evidence>
<evidence type="ECO:0000256" key="3">
    <source>
        <dbReference type="ARBA" id="ARBA00022617"/>
    </source>
</evidence>
<dbReference type="Pfam" id="PF00067">
    <property type="entry name" value="p450"/>
    <property type="match status" value="1"/>
</dbReference>
<evidence type="ECO:0000256" key="5">
    <source>
        <dbReference type="ARBA" id="ARBA00023002"/>
    </source>
</evidence>
<dbReference type="Proteomes" id="UP000823941">
    <property type="component" value="Chromosome 8"/>
</dbReference>
<organism evidence="9 10">
    <name type="scientific">Plutella xylostella</name>
    <name type="common">Diamondback moth</name>
    <name type="synonym">Plutella maculipennis</name>
    <dbReference type="NCBI Taxonomy" id="51655"/>
    <lineage>
        <taxon>Eukaryota</taxon>
        <taxon>Metazoa</taxon>
        <taxon>Ecdysozoa</taxon>
        <taxon>Arthropoda</taxon>
        <taxon>Hexapoda</taxon>
        <taxon>Insecta</taxon>
        <taxon>Pterygota</taxon>
        <taxon>Neoptera</taxon>
        <taxon>Endopterygota</taxon>
        <taxon>Lepidoptera</taxon>
        <taxon>Glossata</taxon>
        <taxon>Ditrysia</taxon>
        <taxon>Yponomeutoidea</taxon>
        <taxon>Plutellidae</taxon>
        <taxon>Plutella</taxon>
    </lineage>
</organism>
<evidence type="ECO:0000256" key="6">
    <source>
        <dbReference type="ARBA" id="ARBA00023004"/>
    </source>
</evidence>
<evidence type="ECO:0000313" key="10">
    <source>
        <dbReference type="Proteomes" id="UP000823941"/>
    </source>
</evidence>
<dbReference type="InterPro" id="IPR001128">
    <property type="entry name" value="Cyt_P450"/>
</dbReference>
<keyword evidence="6 8" id="KW-0408">Iron</keyword>
<comment type="similarity">
    <text evidence="2 8">Belongs to the cytochrome P450 family.</text>
</comment>
<dbReference type="InterPro" id="IPR050479">
    <property type="entry name" value="CYP11_CYP27_families"/>
</dbReference>
<dbReference type="PANTHER" id="PTHR24279:SF120">
    <property type="entry name" value="CYTOCHROME P450"/>
    <property type="match status" value="1"/>
</dbReference>
<name>A0ABQ7QUF8_PLUXY</name>
<dbReference type="PROSITE" id="PS00086">
    <property type="entry name" value="CYTOCHROME_P450"/>
    <property type="match status" value="1"/>
</dbReference>
<dbReference type="PRINTS" id="PR00463">
    <property type="entry name" value="EP450I"/>
</dbReference>
<dbReference type="InterPro" id="IPR017972">
    <property type="entry name" value="Cyt_P450_CS"/>
</dbReference>
<dbReference type="EMBL" id="JAHIBW010000008">
    <property type="protein sequence ID" value="KAG7308677.1"/>
    <property type="molecule type" value="Genomic_DNA"/>
</dbReference>
<dbReference type="PANTHER" id="PTHR24279">
    <property type="entry name" value="CYTOCHROME P450"/>
    <property type="match status" value="1"/>
</dbReference>